<proteinExistence type="predicted"/>
<accession>A0A225VKL4</accession>
<gene>
    <name evidence="1" type="ORF">PHMEG_00022240</name>
</gene>
<keyword evidence="2" id="KW-1185">Reference proteome</keyword>
<evidence type="ECO:0000313" key="1">
    <source>
        <dbReference type="EMBL" id="OWZ05634.1"/>
    </source>
</evidence>
<organism evidence="1 2">
    <name type="scientific">Phytophthora megakarya</name>
    <dbReference type="NCBI Taxonomy" id="4795"/>
    <lineage>
        <taxon>Eukaryota</taxon>
        <taxon>Sar</taxon>
        <taxon>Stramenopiles</taxon>
        <taxon>Oomycota</taxon>
        <taxon>Peronosporomycetes</taxon>
        <taxon>Peronosporales</taxon>
        <taxon>Peronosporaceae</taxon>
        <taxon>Phytophthora</taxon>
    </lineage>
</organism>
<reference evidence="2" key="1">
    <citation type="submission" date="2017-03" db="EMBL/GenBank/DDBJ databases">
        <title>Phytopthora megakarya and P. palmivora, two closely related causual agents of cacao black pod achieved similar genome size and gene model numbers by different mechanisms.</title>
        <authorList>
            <person name="Ali S."/>
            <person name="Shao J."/>
            <person name="Larry D.J."/>
            <person name="Kronmiller B."/>
            <person name="Shen D."/>
            <person name="Strem M.D."/>
            <person name="Melnick R.L."/>
            <person name="Guiltinan M.J."/>
            <person name="Tyler B.M."/>
            <person name="Meinhardt L.W."/>
            <person name="Bailey B.A."/>
        </authorList>
    </citation>
    <scope>NUCLEOTIDE SEQUENCE [LARGE SCALE GENOMIC DNA]</scope>
    <source>
        <strain evidence="2">zdho120</strain>
    </source>
</reference>
<dbReference type="AlphaFoldDB" id="A0A225VKL4"/>
<protein>
    <recommendedName>
        <fullName evidence="3">Retrotransposon gag domain-containing protein</fullName>
    </recommendedName>
</protein>
<comment type="caution">
    <text evidence="1">The sequence shown here is derived from an EMBL/GenBank/DDBJ whole genome shotgun (WGS) entry which is preliminary data.</text>
</comment>
<dbReference type="OrthoDB" id="167658at2759"/>
<dbReference type="EMBL" id="NBNE01004331">
    <property type="protein sequence ID" value="OWZ05634.1"/>
    <property type="molecule type" value="Genomic_DNA"/>
</dbReference>
<dbReference type="Proteomes" id="UP000198211">
    <property type="component" value="Unassembled WGS sequence"/>
</dbReference>
<evidence type="ECO:0000313" key="2">
    <source>
        <dbReference type="Proteomes" id="UP000198211"/>
    </source>
</evidence>
<evidence type="ECO:0008006" key="3">
    <source>
        <dbReference type="Google" id="ProtNLM"/>
    </source>
</evidence>
<sequence length="168" mass="19269">MPKYSGALEESLKIFFDQAAIFEGKNIDYTHATIMISNLQAQAAAWYVTQQISINTIDEPDAFHREFIQERLRGTLYTLKQREGSGLADYVTRHLNLFMHVKEMSEIDKITLFTRGLVSQTRSKVVYCRCSPVPDAISVAMEYERAHIPAITTPKPSKPMIRGQNQWR</sequence>
<name>A0A225VKL4_9STRA</name>